<feature type="region of interest" description="Disordered" evidence="1">
    <location>
        <begin position="177"/>
        <end position="245"/>
    </location>
</feature>
<dbReference type="Proteomes" id="UP000076798">
    <property type="component" value="Unassembled WGS sequence"/>
</dbReference>
<feature type="compositionally biased region" description="Low complexity" evidence="1">
    <location>
        <begin position="93"/>
        <end position="144"/>
    </location>
</feature>
<evidence type="ECO:0000256" key="1">
    <source>
        <dbReference type="SAM" id="MobiDB-lite"/>
    </source>
</evidence>
<name>A0A166F4M1_9AGAM</name>
<accession>A0A166F4M1</accession>
<dbReference type="AlphaFoldDB" id="A0A166F4M1"/>
<evidence type="ECO:0000313" key="2">
    <source>
        <dbReference type="EMBL" id="KZT40276.1"/>
    </source>
</evidence>
<proteinExistence type="predicted"/>
<gene>
    <name evidence="2" type="ORF">SISSUDRAFT_1044520</name>
</gene>
<protein>
    <submittedName>
        <fullName evidence="2">Uncharacterized protein</fullName>
    </submittedName>
</protein>
<feature type="region of interest" description="Disordered" evidence="1">
    <location>
        <begin position="91"/>
        <end position="161"/>
    </location>
</feature>
<organism evidence="2 3">
    <name type="scientific">Sistotremastrum suecicum HHB10207 ss-3</name>
    <dbReference type="NCBI Taxonomy" id="1314776"/>
    <lineage>
        <taxon>Eukaryota</taxon>
        <taxon>Fungi</taxon>
        <taxon>Dikarya</taxon>
        <taxon>Basidiomycota</taxon>
        <taxon>Agaricomycotina</taxon>
        <taxon>Agaricomycetes</taxon>
        <taxon>Sistotremastrales</taxon>
        <taxon>Sistotremastraceae</taxon>
        <taxon>Sistotremastrum</taxon>
    </lineage>
</organism>
<keyword evidence="3" id="KW-1185">Reference proteome</keyword>
<evidence type="ECO:0000313" key="3">
    <source>
        <dbReference type="Proteomes" id="UP000076798"/>
    </source>
</evidence>
<feature type="compositionally biased region" description="Low complexity" evidence="1">
    <location>
        <begin position="229"/>
        <end position="240"/>
    </location>
</feature>
<feature type="compositionally biased region" description="Acidic residues" evidence="1">
    <location>
        <begin position="182"/>
        <end position="194"/>
    </location>
</feature>
<reference evidence="2 3" key="1">
    <citation type="journal article" date="2016" name="Mol. Biol. Evol.">
        <title>Comparative Genomics of Early-Diverging Mushroom-Forming Fungi Provides Insights into the Origins of Lignocellulose Decay Capabilities.</title>
        <authorList>
            <person name="Nagy L.G."/>
            <person name="Riley R."/>
            <person name="Tritt A."/>
            <person name="Adam C."/>
            <person name="Daum C."/>
            <person name="Floudas D."/>
            <person name="Sun H."/>
            <person name="Yadav J.S."/>
            <person name="Pangilinan J."/>
            <person name="Larsson K.H."/>
            <person name="Matsuura K."/>
            <person name="Barry K."/>
            <person name="Labutti K."/>
            <person name="Kuo R."/>
            <person name="Ohm R.A."/>
            <person name="Bhattacharya S.S."/>
            <person name="Shirouzu T."/>
            <person name="Yoshinaga Y."/>
            <person name="Martin F.M."/>
            <person name="Grigoriev I.V."/>
            <person name="Hibbett D.S."/>
        </authorList>
    </citation>
    <scope>NUCLEOTIDE SEQUENCE [LARGE SCALE GENOMIC DNA]</scope>
    <source>
        <strain evidence="2 3">HHB10207 ss-3</strain>
    </source>
</reference>
<sequence>MFCLDSLFDGDSCVDRMELSSLSRFTSLQGPSPLPVYSPKTKTAGGLISLTLRAIDWNSCDFYQSYLPGTIFAEPSFTDWRDALEFSELFDGSTPRPSSSSLTRQSTPSSSDNTSSSSLPRQSAPRNTTASTSRRPSPLPLSARLPHRHITSSRDNPVTISPRTLYSIEGITEPAFVSEPEPASEPESEPEPELEALSPASGPIRTARSRQRYIPTTTPAVKKERAKKASASPSSKAPPSGLATLKVLPDPEKKFESFKTGSRAELLMIANERAIEASIPESWLWRPGLKKCPWSDCTYEGEESAMFRHMFSHVLLPAKLALQCSDCTQIIAARADSLQRHFKKNKGHNPNKRVREDEILKYIVELPDWYIDLVHQKIREKTEQLERKAEQKG</sequence>
<dbReference type="EMBL" id="KV428035">
    <property type="protein sequence ID" value="KZT40276.1"/>
    <property type="molecule type" value="Genomic_DNA"/>
</dbReference>